<organism evidence="4 5">
    <name type="scientific">Ascoidea rubescens DSM 1968</name>
    <dbReference type="NCBI Taxonomy" id="1344418"/>
    <lineage>
        <taxon>Eukaryota</taxon>
        <taxon>Fungi</taxon>
        <taxon>Dikarya</taxon>
        <taxon>Ascomycota</taxon>
        <taxon>Saccharomycotina</taxon>
        <taxon>Saccharomycetes</taxon>
        <taxon>Ascoideaceae</taxon>
        <taxon>Ascoidea</taxon>
    </lineage>
</organism>
<dbReference type="InParanoid" id="A0A1D2VDK6"/>
<feature type="domain" description="Tyrosine-protein phosphatase" evidence="2">
    <location>
        <begin position="1"/>
        <end position="249"/>
    </location>
</feature>
<proteinExistence type="inferred from homology"/>
<reference evidence="5" key="1">
    <citation type="submission" date="2016-05" db="EMBL/GenBank/DDBJ databases">
        <title>Comparative genomics of biotechnologically important yeasts.</title>
        <authorList>
            <consortium name="DOE Joint Genome Institute"/>
            <person name="Riley R."/>
            <person name="Haridas S."/>
            <person name="Wolfe K.H."/>
            <person name="Lopes M.R."/>
            <person name="Hittinger C.T."/>
            <person name="Goker M."/>
            <person name="Salamov A."/>
            <person name="Wisecaver J."/>
            <person name="Long T.M."/>
            <person name="Aerts A.L."/>
            <person name="Barry K."/>
            <person name="Choi C."/>
            <person name="Clum A."/>
            <person name="Coughlan A.Y."/>
            <person name="Deshpande S."/>
            <person name="Douglass A.P."/>
            <person name="Hanson S.J."/>
            <person name="Klenk H.-P."/>
            <person name="Labutti K."/>
            <person name="Lapidus A."/>
            <person name="Lindquist E."/>
            <person name="Lipzen A."/>
            <person name="Meier-Kolthoff J.P."/>
            <person name="Ohm R.A."/>
            <person name="Otillar R.P."/>
            <person name="Pangilinan J."/>
            <person name="Peng Y."/>
            <person name="Rokas A."/>
            <person name="Rosa C.A."/>
            <person name="Scheuner C."/>
            <person name="Sibirny A.A."/>
            <person name="Slot J.C."/>
            <person name="Stielow J.B."/>
            <person name="Sun H."/>
            <person name="Kurtzman C.P."/>
            <person name="Blackwell M."/>
            <person name="Grigoriev I.V."/>
            <person name="Jeffries T.W."/>
        </authorList>
    </citation>
    <scope>NUCLEOTIDE SEQUENCE [LARGE SCALE GENOMIC DNA]</scope>
    <source>
        <strain evidence="5">DSM 1968</strain>
    </source>
</reference>
<dbReference type="Gene3D" id="3.90.190.10">
    <property type="entry name" value="Protein tyrosine phosphatase superfamily"/>
    <property type="match status" value="1"/>
</dbReference>
<dbReference type="PROSITE" id="PS50055">
    <property type="entry name" value="TYR_PHOSPHATASE_PTP"/>
    <property type="match status" value="1"/>
</dbReference>
<comment type="similarity">
    <text evidence="1">Belongs to the protein-tyrosine phosphatase family. Non-receptor class subfamily.</text>
</comment>
<dbReference type="AlphaFoldDB" id="A0A1D2VDK6"/>
<dbReference type="InterPro" id="IPR003595">
    <property type="entry name" value="Tyr_Pase_cat"/>
</dbReference>
<dbReference type="InterPro" id="IPR000242">
    <property type="entry name" value="PTP_cat"/>
</dbReference>
<dbReference type="Proteomes" id="UP000095038">
    <property type="component" value="Unassembled WGS sequence"/>
</dbReference>
<feature type="domain" description="Tyrosine specific protein phosphatases" evidence="3">
    <location>
        <begin position="138"/>
        <end position="240"/>
    </location>
</feature>
<dbReference type="RefSeq" id="XP_020046028.1">
    <property type="nucleotide sequence ID" value="XM_020193712.1"/>
</dbReference>
<dbReference type="InterPro" id="IPR029021">
    <property type="entry name" value="Prot-tyrosine_phosphatase-like"/>
</dbReference>
<evidence type="ECO:0000259" key="3">
    <source>
        <dbReference type="PROSITE" id="PS50056"/>
    </source>
</evidence>
<dbReference type="EMBL" id="KV454485">
    <property type="protein sequence ID" value="ODV59721.1"/>
    <property type="molecule type" value="Genomic_DNA"/>
</dbReference>
<dbReference type="Pfam" id="PF00102">
    <property type="entry name" value="Y_phosphatase"/>
    <property type="match status" value="1"/>
</dbReference>
<dbReference type="GeneID" id="30967348"/>
<dbReference type="InterPro" id="IPR050348">
    <property type="entry name" value="Protein-Tyr_Phosphatase"/>
</dbReference>
<accession>A0A1D2VDK6</accession>
<evidence type="ECO:0000313" key="4">
    <source>
        <dbReference type="EMBL" id="ODV59721.1"/>
    </source>
</evidence>
<dbReference type="OrthoDB" id="10253954at2759"/>
<evidence type="ECO:0000313" key="5">
    <source>
        <dbReference type="Proteomes" id="UP000095038"/>
    </source>
</evidence>
<evidence type="ECO:0008006" key="6">
    <source>
        <dbReference type="Google" id="ProtNLM"/>
    </source>
</evidence>
<dbReference type="STRING" id="1344418.A0A1D2VDK6"/>
<keyword evidence="5" id="KW-1185">Reference proteome</keyword>
<dbReference type="PANTHER" id="PTHR19134">
    <property type="entry name" value="RECEPTOR-TYPE TYROSINE-PROTEIN PHOSPHATASE"/>
    <property type="match status" value="1"/>
</dbReference>
<dbReference type="SMART" id="SM00404">
    <property type="entry name" value="PTPc_motif"/>
    <property type="match status" value="1"/>
</dbReference>
<dbReference type="SUPFAM" id="SSF52799">
    <property type="entry name" value="(Phosphotyrosine protein) phosphatases II"/>
    <property type="match status" value="1"/>
</dbReference>
<sequence length="280" mass="33074">MIYKESFPFFDSSIEPIVILLTLDNNDTYNSYGNYKYWPTNPNDYILIDNIDNNRKVSKYKLKIKNINVKYFESGKFYHSRLLVVPITDGGVNDNNDNSDIFIDNEFNLSSFGLNNQKPYAKIVNHIYYNPSEFNDNKSFLELVKYIENLNTSNKISKVKLPLFISCINGIGSTGLFISLHYLLNYCGYFKIDNLIDIINMNRILNHNESNNEDIDIIFNFICELRNQRLLLVENVSQFLFIYSNLRNILLERIDFFKRNFECVQRELFDVWGKQEKKLV</sequence>
<dbReference type="PRINTS" id="PR00700">
    <property type="entry name" value="PRTYPHPHTASE"/>
</dbReference>
<name>A0A1D2VDK6_9ASCO</name>
<evidence type="ECO:0000256" key="1">
    <source>
        <dbReference type="ARBA" id="ARBA00009649"/>
    </source>
</evidence>
<dbReference type="PANTHER" id="PTHR19134:SF449">
    <property type="entry name" value="TYROSINE-PROTEIN PHOSPHATASE 1"/>
    <property type="match status" value="1"/>
</dbReference>
<dbReference type="PROSITE" id="PS50056">
    <property type="entry name" value="TYR_PHOSPHATASE_2"/>
    <property type="match status" value="1"/>
</dbReference>
<dbReference type="GO" id="GO:0004725">
    <property type="term" value="F:protein tyrosine phosphatase activity"/>
    <property type="evidence" value="ECO:0007669"/>
    <property type="project" value="InterPro"/>
</dbReference>
<evidence type="ECO:0000259" key="2">
    <source>
        <dbReference type="PROSITE" id="PS50055"/>
    </source>
</evidence>
<protein>
    <recommendedName>
        <fullName evidence="6">Phosphatases II</fullName>
    </recommendedName>
</protein>
<gene>
    <name evidence="4" type="ORF">ASCRUDRAFT_77061</name>
</gene>
<dbReference type="InterPro" id="IPR000387">
    <property type="entry name" value="Tyr_Pase_dom"/>
</dbReference>